<dbReference type="EnsemblPlants" id="AET3Gv20574600.1">
    <property type="protein sequence ID" value="AET3Gv20574600.1"/>
    <property type="gene ID" value="AET3Gv20574600"/>
</dbReference>
<protein>
    <submittedName>
        <fullName evidence="1">Uncharacterized protein</fullName>
    </submittedName>
</protein>
<dbReference type="AlphaFoldDB" id="A0A453F4P6"/>
<dbReference type="Gramene" id="AET3Gv20574600.1">
    <property type="protein sequence ID" value="AET3Gv20574600.1"/>
    <property type="gene ID" value="AET3Gv20574600"/>
</dbReference>
<sequence length="58" mass="6530">LCVPPHQLRVTAHYPEDFLVIFTQPAHHANVVHCGTLRVDNANFTILPWREDGHAGFA</sequence>
<name>A0A453F4P6_AEGTS</name>
<evidence type="ECO:0000313" key="2">
    <source>
        <dbReference type="Proteomes" id="UP000015105"/>
    </source>
</evidence>
<keyword evidence="2" id="KW-1185">Reference proteome</keyword>
<reference evidence="1" key="3">
    <citation type="journal article" date="2017" name="Nature">
        <title>Genome sequence of the progenitor of the wheat D genome Aegilops tauschii.</title>
        <authorList>
            <person name="Luo M.C."/>
            <person name="Gu Y.Q."/>
            <person name="Puiu D."/>
            <person name="Wang H."/>
            <person name="Twardziok S.O."/>
            <person name="Deal K.R."/>
            <person name="Huo N."/>
            <person name="Zhu T."/>
            <person name="Wang L."/>
            <person name="Wang Y."/>
            <person name="McGuire P.E."/>
            <person name="Liu S."/>
            <person name="Long H."/>
            <person name="Ramasamy R.K."/>
            <person name="Rodriguez J.C."/>
            <person name="Van S.L."/>
            <person name="Yuan L."/>
            <person name="Wang Z."/>
            <person name="Xia Z."/>
            <person name="Xiao L."/>
            <person name="Anderson O.D."/>
            <person name="Ouyang S."/>
            <person name="Liang Y."/>
            <person name="Zimin A.V."/>
            <person name="Pertea G."/>
            <person name="Qi P."/>
            <person name="Bennetzen J.L."/>
            <person name="Dai X."/>
            <person name="Dawson M.W."/>
            <person name="Muller H.G."/>
            <person name="Kugler K."/>
            <person name="Rivarola-Duarte L."/>
            <person name="Spannagl M."/>
            <person name="Mayer K.F.X."/>
            <person name="Lu F.H."/>
            <person name="Bevan M.W."/>
            <person name="Leroy P."/>
            <person name="Li P."/>
            <person name="You F.M."/>
            <person name="Sun Q."/>
            <person name="Liu Z."/>
            <person name="Lyons E."/>
            <person name="Wicker T."/>
            <person name="Salzberg S.L."/>
            <person name="Devos K.M."/>
            <person name="Dvorak J."/>
        </authorList>
    </citation>
    <scope>NUCLEOTIDE SEQUENCE [LARGE SCALE GENOMIC DNA]</scope>
    <source>
        <strain evidence="1">cv. AL8/78</strain>
    </source>
</reference>
<proteinExistence type="predicted"/>
<evidence type="ECO:0000313" key="1">
    <source>
        <dbReference type="EnsemblPlants" id="AET3Gv20574600.1"/>
    </source>
</evidence>
<reference evidence="1" key="5">
    <citation type="journal article" date="2021" name="G3 (Bethesda)">
        <title>Aegilops tauschii genome assembly Aet v5.0 features greater sequence contiguity and improved annotation.</title>
        <authorList>
            <person name="Wang L."/>
            <person name="Zhu T."/>
            <person name="Rodriguez J.C."/>
            <person name="Deal K.R."/>
            <person name="Dubcovsky J."/>
            <person name="McGuire P.E."/>
            <person name="Lux T."/>
            <person name="Spannagl M."/>
            <person name="Mayer K.F.X."/>
            <person name="Baldrich P."/>
            <person name="Meyers B.C."/>
            <person name="Huo N."/>
            <person name="Gu Y.Q."/>
            <person name="Zhou H."/>
            <person name="Devos K.M."/>
            <person name="Bennetzen J.L."/>
            <person name="Unver T."/>
            <person name="Budak H."/>
            <person name="Gulick P.J."/>
            <person name="Galiba G."/>
            <person name="Kalapos B."/>
            <person name="Nelson D.R."/>
            <person name="Li P."/>
            <person name="You F.M."/>
            <person name="Luo M.C."/>
            <person name="Dvorak J."/>
        </authorList>
    </citation>
    <scope>NUCLEOTIDE SEQUENCE [LARGE SCALE GENOMIC DNA]</scope>
    <source>
        <strain evidence="1">cv. AL8/78</strain>
    </source>
</reference>
<reference evidence="2" key="1">
    <citation type="journal article" date="2014" name="Science">
        <title>Ancient hybridizations among the ancestral genomes of bread wheat.</title>
        <authorList>
            <consortium name="International Wheat Genome Sequencing Consortium,"/>
            <person name="Marcussen T."/>
            <person name="Sandve S.R."/>
            <person name="Heier L."/>
            <person name="Spannagl M."/>
            <person name="Pfeifer M."/>
            <person name="Jakobsen K.S."/>
            <person name="Wulff B.B."/>
            <person name="Steuernagel B."/>
            <person name="Mayer K.F."/>
            <person name="Olsen O.A."/>
        </authorList>
    </citation>
    <scope>NUCLEOTIDE SEQUENCE [LARGE SCALE GENOMIC DNA]</scope>
    <source>
        <strain evidence="2">cv. AL8/78</strain>
    </source>
</reference>
<reference evidence="2" key="2">
    <citation type="journal article" date="2017" name="Nat. Plants">
        <title>The Aegilops tauschii genome reveals multiple impacts of transposons.</title>
        <authorList>
            <person name="Zhao G."/>
            <person name="Zou C."/>
            <person name="Li K."/>
            <person name="Wang K."/>
            <person name="Li T."/>
            <person name="Gao L."/>
            <person name="Zhang X."/>
            <person name="Wang H."/>
            <person name="Yang Z."/>
            <person name="Liu X."/>
            <person name="Jiang W."/>
            <person name="Mao L."/>
            <person name="Kong X."/>
            <person name="Jiao Y."/>
            <person name="Jia J."/>
        </authorList>
    </citation>
    <scope>NUCLEOTIDE SEQUENCE [LARGE SCALE GENOMIC DNA]</scope>
    <source>
        <strain evidence="2">cv. AL8/78</strain>
    </source>
</reference>
<accession>A0A453F4P6</accession>
<dbReference type="Proteomes" id="UP000015105">
    <property type="component" value="Chromosome 3D"/>
</dbReference>
<organism evidence="1 2">
    <name type="scientific">Aegilops tauschii subsp. strangulata</name>
    <name type="common">Goatgrass</name>
    <dbReference type="NCBI Taxonomy" id="200361"/>
    <lineage>
        <taxon>Eukaryota</taxon>
        <taxon>Viridiplantae</taxon>
        <taxon>Streptophyta</taxon>
        <taxon>Embryophyta</taxon>
        <taxon>Tracheophyta</taxon>
        <taxon>Spermatophyta</taxon>
        <taxon>Magnoliopsida</taxon>
        <taxon>Liliopsida</taxon>
        <taxon>Poales</taxon>
        <taxon>Poaceae</taxon>
        <taxon>BOP clade</taxon>
        <taxon>Pooideae</taxon>
        <taxon>Triticodae</taxon>
        <taxon>Triticeae</taxon>
        <taxon>Triticinae</taxon>
        <taxon>Aegilops</taxon>
    </lineage>
</organism>
<reference evidence="1" key="4">
    <citation type="submission" date="2019-03" db="UniProtKB">
        <authorList>
            <consortium name="EnsemblPlants"/>
        </authorList>
    </citation>
    <scope>IDENTIFICATION</scope>
</reference>